<comment type="caution">
    <text evidence="2">The sequence shown here is derived from an EMBL/GenBank/DDBJ whole genome shotgun (WGS) entry which is preliminary data.</text>
</comment>
<organism evidence="2 3">
    <name type="scientific">Tanacetum coccineum</name>
    <dbReference type="NCBI Taxonomy" id="301880"/>
    <lineage>
        <taxon>Eukaryota</taxon>
        <taxon>Viridiplantae</taxon>
        <taxon>Streptophyta</taxon>
        <taxon>Embryophyta</taxon>
        <taxon>Tracheophyta</taxon>
        <taxon>Spermatophyta</taxon>
        <taxon>Magnoliopsida</taxon>
        <taxon>eudicotyledons</taxon>
        <taxon>Gunneridae</taxon>
        <taxon>Pentapetalae</taxon>
        <taxon>asterids</taxon>
        <taxon>campanulids</taxon>
        <taxon>Asterales</taxon>
        <taxon>Asteraceae</taxon>
        <taxon>Asteroideae</taxon>
        <taxon>Anthemideae</taxon>
        <taxon>Anthemidinae</taxon>
        <taxon>Tanacetum</taxon>
    </lineage>
</organism>
<protein>
    <submittedName>
        <fullName evidence="2">Uncharacterized protein</fullName>
    </submittedName>
</protein>
<reference evidence="2" key="2">
    <citation type="submission" date="2022-01" db="EMBL/GenBank/DDBJ databases">
        <authorList>
            <person name="Yamashiro T."/>
            <person name="Shiraishi A."/>
            <person name="Satake H."/>
            <person name="Nakayama K."/>
        </authorList>
    </citation>
    <scope>NUCLEOTIDE SEQUENCE</scope>
</reference>
<name>A0ABQ4ZNY2_9ASTR</name>
<keyword evidence="3" id="KW-1185">Reference proteome</keyword>
<evidence type="ECO:0000256" key="1">
    <source>
        <dbReference type="SAM" id="Coils"/>
    </source>
</evidence>
<dbReference type="Proteomes" id="UP001151760">
    <property type="component" value="Unassembled WGS sequence"/>
</dbReference>
<gene>
    <name evidence="2" type="ORF">Tco_0774276</name>
</gene>
<dbReference type="EMBL" id="BQNB010011522">
    <property type="protein sequence ID" value="GJS91640.1"/>
    <property type="molecule type" value="Genomic_DNA"/>
</dbReference>
<reference evidence="2" key="1">
    <citation type="journal article" date="2022" name="Int. J. Mol. Sci.">
        <title>Draft Genome of Tanacetum Coccineum: Genomic Comparison of Closely Related Tanacetum-Family Plants.</title>
        <authorList>
            <person name="Yamashiro T."/>
            <person name="Shiraishi A."/>
            <person name="Nakayama K."/>
            <person name="Satake H."/>
        </authorList>
    </citation>
    <scope>NUCLEOTIDE SEQUENCE</scope>
</reference>
<evidence type="ECO:0000313" key="2">
    <source>
        <dbReference type="EMBL" id="GJS91640.1"/>
    </source>
</evidence>
<accession>A0ABQ4ZNY2</accession>
<evidence type="ECO:0000313" key="3">
    <source>
        <dbReference type="Proteomes" id="UP001151760"/>
    </source>
</evidence>
<keyword evidence="1" id="KW-0175">Coiled coil</keyword>
<sequence>MNTFTSRLTDGFQELVAKHNNLTREHEKLTQELVKLTMRDEVSRNVINHLKSQKETLEKEINEIKLEKMHLEGGMKGIVSELEVLQSEKLELDKLRTDSEKAFKNEKKKLCRIESLIKQCQENNRKCVVTENELAELKKKFESKCKENNSLKSDVNELRAKEDLFQQEIDNAESLRAELNEQFVMSLEVKNTIDSIKIAHKKVIDAMEEAHRLVISGMQETHRSVIQGMEETHRSVIAGMEETHRLVIAGREEAHRLEMLALSTDKENKRRVFLELQGKVRVLEAENRMLSEDSN</sequence>
<proteinExistence type="predicted"/>
<feature type="coiled-coil region" evidence="1">
    <location>
        <begin position="120"/>
        <end position="182"/>
    </location>
</feature>
<feature type="coiled-coil region" evidence="1">
    <location>
        <begin position="12"/>
        <end position="74"/>
    </location>
</feature>